<accession>A0A8S1E533</accession>
<dbReference type="GO" id="GO:0005737">
    <property type="term" value="C:cytoplasm"/>
    <property type="evidence" value="ECO:0007669"/>
    <property type="project" value="TreeGrafter"/>
</dbReference>
<evidence type="ECO:0000256" key="7">
    <source>
        <dbReference type="PIRSR" id="PIRSR602401-1"/>
    </source>
</evidence>
<dbReference type="InterPro" id="IPR001128">
    <property type="entry name" value="Cyt_P450"/>
</dbReference>
<comment type="similarity">
    <text evidence="2 8">Belongs to the cytochrome P450 family.</text>
</comment>
<evidence type="ECO:0000256" key="3">
    <source>
        <dbReference type="ARBA" id="ARBA00022723"/>
    </source>
</evidence>
<dbReference type="Gene3D" id="1.10.630.10">
    <property type="entry name" value="Cytochrome P450"/>
    <property type="match status" value="1"/>
</dbReference>
<dbReference type="Proteomes" id="UP000494206">
    <property type="component" value="Unassembled WGS sequence"/>
</dbReference>
<comment type="caution">
    <text evidence="10">The sequence shown here is derived from an EMBL/GenBank/DDBJ whole genome shotgun (WGS) entry which is preliminary data.</text>
</comment>
<keyword evidence="4 8" id="KW-0560">Oxidoreductase</keyword>
<dbReference type="Pfam" id="PF00067">
    <property type="entry name" value="p450"/>
    <property type="match status" value="1"/>
</dbReference>
<proteinExistence type="inferred from homology"/>
<dbReference type="InterPro" id="IPR036396">
    <property type="entry name" value="Cyt_P450_sf"/>
</dbReference>
<dbReference type="InterPro" id="IPR050182">
    <property type="entry name" value="Cytochrome_P450_fam2"/>
</dbReference>
<keyword evidence="11" id="KW-1185">Reference proteome</keyword>
<gene>
    <name evidence="10" type="ORF">CBOVIS_LOCUS1948</name>
</gene>
<evidence type="ECO:0000256" key="2">
    <source>
        <dbReference type="ARBA" id="ARBA00010617"/>
    </source>
</evidence>
<keyword evidence="6 8" id="KW-0503">Monooxygenase</keyword>
<evidence type="ECO:0000313" key="11">
    <source>
        <dbReference type="Proteomes" id="UP000494206"/>
    </source>
</evidence>
<dbReference type="GO" id="GO:0006805">
    <property type="term" value="P:xenobiotic metabolic process"/>
    <property type="evidence" value="ECO:0007669"/>
    <property type="project" value="TreeGrafter"/>
</dbReference>
<dbReference type="GO" id="GO:0020037">
    <property type="term" value="F:heme binding"/>
    <property type="evidence" value="ECO:0007669"/>
    <property type="project" value="InterPro"/>
</dbReference>
<evidence type="ECO:0000256" key="4">
    <source>
        <dbReference type="ARBA" id="ARBA00023002"/>
    </source>
</evidence>
<dbReference type="InterPro" id="IPR017972">
    <property type="entry name" value="Cyt_P450_CS"/>
</dbReference>
<comment type="cofactor">
    <cofactor evidence="1 7">
        <name>heme</name>
        <dbReference type="ChEBI" id="CHEBI:30413"/>
    </cofactor>
</comment>
<evidence type="ECO:0000256" key="8">
    <source>
        <dbReference type="RuleBase" id="RU000461"/>
    </source>
</evidence>
<dbReference type="EMBL" id="CADEPM010000001">
    <property type="protein sequence ID" value="CAB3398704.1"/>
    <property type="molecule type" value="Genomic_DNA"/>
</dbReference>
<evidence type="ECO:0000256" key="9">
    <source>
        <dbReference type="SAM" id="SignalP"/>
    </source>
</evidence>
<dbReference type="CDD" id="cd20617">
    <property type="entry name" value="CYP1_2-like"/>
    <property type="match status" value="1"/>
</dbReference>
<name>A0A8S1E533_9PELO</name>
<keyword evidence="3 7" id="KW-0479">Metal-binding</keyword>
<dbReference type="PANTHER" id="PTHR24300:SF375">
    <property type="entry name" value="CYTOCHROME P450 FAMILY"/>
    <property type="match status" value="1"/>
</dbReference>
<dbReference type="PANTHER" id="PTHR24300">
    <property type="entry name" value="CYTOCHROME P450 508A4-RELATED"/>
    <property type="match status" value="1"/>
</dbReference>
<evidence type="ECO:0000256" key="5">
    <source>
        <dbReference type="ARBA" id="ARBA00023004"/>
    </source>
</evidence>
<dbReference type="InterPro" id="IPR002401">
    <property type="entry name" value="Cyt_P450_E_grp-I"/>
</dbReference>
<feature type="binding site" description="axial binding residue" evidence="7">
    <location>
        <position position="436"/>
    </location>
    <ligand>
        <name>heme</name>
        <dbReference type="ChEBI" id="CHEBI:30413"/>
    </ligand>
    <ligandPart>
        <name>Fe</name>
        <dbReference type="ChEBI" id="CHEBI:18248"/>
    </ligandPart>
</feature>
<dbReference type="PRINTS" id="PR00463">
    <property type="entry name" value="EP450I"/>
</dbReference>
<dbReference type="AlphaFoldDB" id="A0A8S1E533"/>
<sequence>MLLILILLLIAFFALVHQKQKRVPKGPPPLPIIGNLHQIAYYSWKLGGIVEAYQALQSEYGKVFTVWIGPLPTVNIASYQVAYETHVKQANTFGHRFSTGVIQYLREGRGIIASNGDFWQEHRRFALHTLRNFGVGRNLMECKILDELDYRCSEFEGVEFKASTFFDLLIGSIINQLLISERFEKNDEEFEELKNSIEMTLKNLSLLEFFAPVWLLKSWPFNSRTQHVFTPFDTVYAIARKNISKRVKEIECGDHVISEDGDDFLDAYLYKIQCDKESGIANSTFNLDTLAIDVYDLWIAGQETTSTTLTWGFLCLLKHPEVVEKIRAELNKTTSNGSRNLSLSDKPNTPYLVATINEIQRIASILNLNLLRVMQEDSDIDGQPISKGTVFCTQMSVIHQDETIFKNPKEFNPSRFIEDETLEKMLIPFGIGKRVCLGESLARAELYLIIGNLILRYNIENIGELPRLETTSPFGMVKRPPAYVMRMTPVQ</sequence>
<dbReference type="PROSITE" id="PS00086">
    <property type="entry name" value="CYTOCHROME_P450"/>
    <property type="match status" value="1"/>
</dbReference>
<reference evidence="10 11" key="1">
    <citation type="submission" date="2020-04" db="EMBL/GenBank/DDBJ databases">
        <authorList>
            <person name="Laetsch R D."/>
            <person name="Stevens L."/>
            <person name="Kumar S."/>
            <person name="Blaxter L. M."/>
        </authorList>
    </citation>
    <scope>NUCLEOTIDE SEQUENCE [LARGE SCALE GENOMIC DNA]</scope>
</reference>
<feature type="chain" id="PRO_5035736621" description="CYtochrome P450 family" evidence="9">
    <location>
        <begin position="19"/>
        <end position="491"/>
    </location>
</feature>
<dbReference type="OrthoDB" id="2789670at2759"/>
<evidence type="ECO:0000313" key="10">
    <source>
        <dbReference type="EMBL" id="CAB3398704.1"/>
    </source>
</evidence>
<dbReference type="GO" id="GO:0016712">
    <property type="term" value="F:oxidoreductase activity, acting on paired donors, with incorporation or reduction of molecular oxygen, reduced flavin or flavoprotein as one donor, and incorporation of one atom of oxygen"/>
    <property type="evidence" value="ECO:0007669"/>
    <property type="project" value="TreeGrafter"/>
</dbReference>
<keyword evidence="5 7" id="KW-0408">Iron</keyword>
<dbReference type="GO" id="GO:0006082">
    <property type="term" value="P:organic acid metabolic process"/>
    <property type="evidence" value="ECO:0007669"/>
    <property type="project" value="TreeGrafter"/>
</dbReference>
<dbReference type="GO" id="GO:0005506">
    <property type="term" value="F:iron ion binding"/>
    <property type="evidence" value="ECO:0007669"/>
    <property type="project" value="InterPro"/>
</dbReference>
<protein>
    <recommendedName>
        <fullName evidence="12">CYtochrome P450 family</fullName>
    </recommendedName>
</protein>
<evidence type="ECO:0000256" key="6">
    <source>
        <dbReference type="ARBA" id="ARBA00023033"/>
    </source>
</evidence>
<dbReference type="PRINTS" id="PR00385">
    <property type="entry name" value="P450"/>
</dbReference>
<dbReference type="FunFam" id="1.10.630.10:FF:000036">
    <property type="entry name" value="CYtochrome P450 family"/>
    <property type="match status" value="1"/>
</dbReference>
<feature type="signal peptide" evidence="9">
    <location>
        <begin position="1"/>
        <end position="18"/>
    </location>
</feature>
<keyword evidence="9" id="KW-0732">Signal</keyword>
<evidence type="ECO:0008006" key="12">
    <source>
        <dbReference type="Google" id="ProtNLM"/>
    </source>
</evidence>
<organism evidence="10 11">
    <name type="scientific">Caenorhabditis bovis</name>
    <dbReference type="NCBI Taxonomy" id="2654633"/>
    <lineage>
        <taxon>Eukaryota</taxon>
        <taxon>Metazoa</taxon>
        <taxon>Ecdysozoa</taxon>
        <taxon>Nematoda</taxon>
        <taxon>Chromadorea</taxon>
        <taxon>Rhabditida</taxon>
        <taxon>Rhabditina</taxon>
        <taxon>Rhabditomorpha</taxon>
        <taxon>Rhabditoidea</taxon>
        <taxon>Rhabditidae</taxon>
        <taxon>Peloderinae</taxon>
        <taxon>Caenorhabditis</taxon>
    </lineage>
</organism>
<evidence type="ECO:0000256" key="1">
    <source>
        <dbReference type="ARBA" id="ARBA00001971"/>
    </source>
</evidence>
<dbReference type="SUPFAM" id="SSF48264">
    <property type="entry name" value="Cytochrome P450"/>
    <property type="match status" value="1"/>
</dbReference>
<keyword evidence="7 8" id="KW-0349">Heme</keyword>